<proteinExistence type="predicted"/>
<gene>
    <name evidence="2" type="ORF">Goklo_004718</name>
</gene>
<evidence type="ECO:0000313" key="2">
    <source>
        <dbReference type="EMBL" id="MBA0664766.1"/>
    </source>
</evidence>
<feature type="region of interest" description="Disordered" evidence="1">
    <location>
        <begin position="42"/>
        <end position="61"/>
    </location>
</feature>
<evidence type="ECO:0000313" key="3">
    <source>
        <dbReference type="Proteomes" id="UP000593573"/>
    </source>
</evidence>
<dbReference type="EMBL" id="JABFAB010000011">
    <property type="protein sequence ID" value="MBA0664766.1"/>
    <property type="molecule type" value="Genomic_DNA"/>
</dbReference>
<dbReference type="Proteomes" id="UP000593573">
    <property type="component" value="Unassembled WGS sequence"/>
</dbReference>
<name>A0A7J8VPR1_9ROSI</name>
<dbReference type="AlphaFoldDB" id="A0A7J8VPR1"/>
<evidence type="ECO:0000256" key="1">
    <source>
        <dbReference type="SAM" id="MobiDB-lite"/>
    </source>
</evidence>
<reference evidence="2 3" key="1">
    <citation type="journal article" date="2019" name="Genome Biol. Evol.">
        <title>Insights into the evolution of the New World diploid cottons (Gossypium, subgenus Houzingenia) based on genome sequencing.</title>
        <authorList>
            <person name="Grover C.E."/>
            <person name="Arick M.A. 2nd"/>
            <person name="Thrash A."/>
            <person name="Conover J.L."/>
            <person name="Sanders W.S."/>
            <person name="Peterson D.G."/>
            <person name="Frelichowski J.E."/>
            <person name="Scheffler J.A."/>
            <person name="Scheffler B.E."/>
            <person name="Wendel J.F."/>
        </authorList>
    </citation>
    <scope>NUCLEOTIDE SEQUENCE [LARGE SCALE GENOMIC DNA]</scope>
    <source>
        <strain evidence="2">57</strain>
        <tissue evidence="2">Leaf</tissue>
    </source>
</reference>
<protein>
    <submittedName>
        <fullName evidence="2">Uncharacterized protein</fullName>
    </submittedName>
</protein>
<accession>A0A7J8VPR1</accession>
<organism evidence="2 3">
    <name type="scientific">Gossypium klotzschianum</name>
    <dbReference type="NCBI Taxonomy" id="34286"/>
    <lineage>
        <taxon>Eukaryota</taxon>
        <taxon>Viridiplantae</taxon>
        <taxon>Streptophyta</taxon>
        <taxon>Embryophyta</taxon>
        <taxon>Tracheophyta</taxon>
        <taxon>Spermatophyta</taxon>
        <taxon>Magnoliopsida</taxon>
        <taxon>eudicotyledons</taxon>
        <taxon>Gunneridae</taxon>
        <taxon>Pentapetalae</taxon>
        <taxon>rosids</taxon>
        <taxon>malvids</taxon>
        <taxon>Malvales</taxon>
        <taxon>Malvaceae</taxon>
        <taxon>Malvoideae</taxon>
        <taxon>Gossypium</taxon>
    </lineage>
</organism>
<keyword evidence="3" id="KW-1185">Reference proteome</keyword>
<feature type="compositionally biased region" description="Polar residues" evidence="1">
    <location>
        <begin position="52"/>
        <end position="61"/>
    </location>
</feature>
<sequence>MKVKKGTSGTIGAKINGMIKWMQETDPILQKSVRMNVLSAPSYPPDMLRPTPTHQNEWMNL</sequence>
<comment type="caution">
    <text evidence="2">The sequence shown here is derived from an EMBL/GenBank/DDBJ whole genome shotgun (WGS) entry which is preliminary data.</text>
</comment>
<dbReference type="OrthoDB" id="1002294at2759"/>